<evidence type="ECO:0000313" key="12">
    <source>
        <dbReference type="Proteomes" id="UP001153148"/>
    </source>
</evidence>
<keyword evidence="12" id="KW-1185">Reference proteome</keyword>
<dbReference type="EC" id="2.4.1.-" evidence="9"/>
<evidence type="ECO:0000256" key="5">
    <source>
        <dbReference type="ARBA" id="ARBA00022989"/>
    </source>
</evidence>
<comment type="subcellular location">
    <subcellularLocation>
        <location evidence="8">Endomembrane system</location>
        <topology evidence="8">Single-pass membrane protein</topology>
    </subcellularLocation>
    <subcellularLocation>
        <location evidence="9">Golgi apparatus membrane</location>
        <topology evidence="9">Single-pass type II membrane protein</topology>
    </subcellularLocation>
    <subcellularLocation>
        <location evidence="1">Membrane</location>
        <topology evidence="1">Single-pass type II membrane protein</topology>
    </subcellularLocation>
</comment>
<dbReference type="EMBL" id="CAJPIN010003251">
    <property type="protein sequence ID" value="CAG2056022.1"/>
    <property type="molecule type" value="Genomic_DNA"/>
</dbReference>
<keyword evidence="7 9" id="KW-1015">Disulfide bond</keyword>
<evidence type="ECO:0000256" key="2">
    <source>
        <dbReference type="ARBA" id="ARBA00005680"/>
    </source>
</evidence>
<dbReference type="PANTHER" id="PTHR11675:SF43">
    <property type="entry name" value="POLYPEPTIDE N-ACETYLGALACTOSAMINYLTRANSFERASE 1"/>
    <property type="match status" value="1"/>
</dbReference>
<sequence>MLFRIVLCRRRNFLSKYFCYFIVILLLFFVFANQMTGQKQIGLVKQNQENEFIKLFESQKLTYLEFIEKQDHLLANRSIINSATVDIVYEALIAHDNLNIIPGLGEGGIPANLEDDLVSIAEEVMKKEAMNLILSDKISLTRTLRDPRNPLCKTVTYDRYLPSASVIIIFTNEALSPLLRTVHSVLNRSPPQFLHELILVDDFSDRAVLKGKLEYYVKTRFPSKVRLMRLSERSGLIRTRLAGARAATGDVLVFLDSHCEVLEPLLQRIKESRTSVLTPLIDVIDHKTLEYKLNFVDFQIGGFSWSGHFTWIPVPPEEEARRDSPIAPARSPTMAGGLLALERNFFWEIGSYDDGMDVWGGENLEILLIGSAQVWQCGGTLETIPCSRVGHIFRSFHPYTFPGGKDTHGINTVRVAEVWMDEYKQHFYTHRPDLLGVDYGDISRRVEFRKKKKCKSFKWFLQNVYPQMFIPNENVQAFGKVQSLLCLDTLQRANKEVQYILGVYPCHKSDMPSQVR</sequence>
<keyword evidence="9" id="KW-0328">Glycosyltransferase</keyword>
<evidence type="ECO:0000259" key="10">
    <source>
        <dbReference type="Pfam" id="PF00535"/>
    </source>
</evidence>
<protein>
    <recommendedName>
        <fullName evidence="9">Polypeptide N-acetylgalactosaminyltransferase</fullName>
        <ecNumber evidence="9">2.4.1.-</ecNumber>
    </recommendedName>
    <alternativeName>
        <fullName evidence="9">Protein-UDP acetylgalactosaminyltransferase</fullName>
    </alternativeName>
</protein>
<evidence type="ECO:0000256" key="6">
    <source>
        <dbReference type="ARBA" id="ARBA00023136"/>
    </source>
</evidence>
<dbReference type="InterPro" id="IPR045885">
    <property type="entry name" value="GalNAc-T"/>
</dbReference>
<keyword evidence="9" id="KW-0333">Golgi apparatus</keyword>
<proteinExistence type="inferred from homology"/>
<keyword evidence="9" id="KW-0430">Lectin</keyword>
<evidence type="ECO:0000256" key="9">
    <source>
        <dbReference type="RuleBase" id="RU361242"/>
    </source>
</evidence>
<dbReference type="CDD" id="cd02510">
    <property type="entry name" value="pp-GalNAc-T"/>
    <property type="match status" value="1"/>
</dbReference>
<dbReference type="SUPFAM" id="SSF50370">
    <property type="entry name" value="Ricin B-like lectins"/>
    <property type="match status" value="1"/>
</dbReference>
<comment type="caution">
    <text evidence="11">The sequence shown here is derived from an EMBL/GenBank/DDBJ whole genome shotgun (WGS) entry which is preliminary data.</text>
</comment>
<dbReference type="Proteomes" id="UP001153148">
    <property type="component" value="Unassembled WGS sequence"/>
</dbReference>
<organism evidence="11 12">
    <name type="scientific">Timema podura</name>
    <name type="common">Walking stick</name>
    <dbReference type="NCBI Taxonomy" id="61482"/>
    <lineage>
        <taxon>Eukaryota</taxon>
        <taxon>Metazoa</taxon>
        <taxon>Ecdysozoa</taxon>
        <taxon>Arthropoda</taxon>
        <taxon>Hexapoda</taxon>
        <taxon>Insecta</taxon>
        <taxon>Pterygota</taxon>
        <taxon>Neoptera</taxon>
        <taxon>Polyneoptera</taxon>
        <taxon>Phasmatodea</taxon>
        <taxon>Timematodea</taxon>
        <taxon>Timematoidea</taxon>
        <taxon>Timematidae</taxon>
        <taxon>Timema</taxon>
    </lineage>
</organism>
<name>A0ABN7NR58_TIMPD</name>
<comment type="cofactor">
    <cofactor evidence="9">
        <name>Mn(2+)</name>
        <dbReference type="ChEBI" id="CHEBI:29035"/>
    </cofactor>
</comment>
<feature type="domain" description="Glycosyltransferase 2-like" evidence="10">
    <location>
        <begin position="165"/>
        <end position="338"/>
    </location>
</feature>
<keyword evidence="9" id="KW-0464">Manganese</keyword>
<dbReference type="InterPro" id="IPR035992">
    <property type="entry name" value="Ricin_B-like_lectins"/>
</dbReference>
<accession>A0ABN7NR58</accession>
<evidence type="ECO:0000256" key="8">
    <source>
        <dbReference type="ARBA" id="ARBA00037847"/>
    </source>
</evidence>
<dbReference type="Pfam" id="PF00535">
    <property type="entry name" value="Glycos_transf_2"/>
    <property type="match status" value="1"/>
</dbReference>
<dbReference type="SUPFAM" id="SSF53448">
    <property type="entry name" value="Nucleotide-diphospho-sugar transferases"/>
    <property type="match status" value="1"/>
</dbReference>
<keyword evidence="9" id="KW-0808">Transferase</keyword>
<dbReference type="Gene3D" id="3.90.550.10">
    <property type="entry name" value="Spore Coat Polysaccharide Biosynthesis Protein SpsA, Chain A"/>
    <property type="match status" value="1"/>
</dbReference>
<dbReference type="PANTHER" id="PTHR11675">
    <property type="entry name" value="N-ACETYLGALACTOSAMINYLTRANSFERASE"/>
    <property type="match status" value="1"/>
</dbReference>
<keyword evidence="4" id="KW-0735">Signal-anchor</keyword>
<dbReference type="InterPro" id="IPR001173">
    <property type="entry name" value="Glyco_trans_2-like"/>
</dbReference>
<evidence type="ECO:0000256" key="1">
    <source>
        <dbReference type="ARBA" id="ARBA00004606"/>
    </source>
</evidence>
<keyword evidence="5 9" id="KW-1133">Transmembrane helix</keyword>
<keyword evidence="6 9" id="KW-0472">Membrane</keyword>
<evidence type="ECO:0000256" key="4">
    <source>
        <dbReference type="ARBA" id="ARBA00022968"/>
    </source>
</evidence>
<dbReference type="InterPro" id="IPR029044">
    <property type="entry name" value="Nucleotide-diphossugar_trans"/>
</dbReference>
<comment type="pathway">
    <text evidence="9">Protein modification; protein glycosylation.</text>
</comment>
<gene>
    <name evidence="11" type="ORF">TPAB3V08_LOCUS3019</name>
</gene>
<reference evidence="11" key="1">
    <citation type="submission" date="2021-03" db="EMBL/GenBank/DDBJ databases">
        <authorList>
            <person name="Tran Van P."/>
        </authorList>
    </citation>
    <scope>NUCLEOTIDE SEQUENCE</scope>
</reference>
<evidence type="ECO:0000313" key="11">
    <source>
        <dbReference type="EMBL" id="CAG2056022.1"/>
    </source>
</evidence>
<comment type="similarity">
    <text evidence="2 9">Belongs to the glycosyltransferase 2 family. GalNAc-T subfamily.</text>
</comment>
<keyword evidence="3 9" id="KW-0812">Transmembrane</keyword>
<evidence type="ECO:0000256" key="7">
    <source>
        <dbReference type="ARBA" id="ARBA00023157"/>
    </source>
</evidence>
<feature type="transmembrane region" description="Helical" evidence="9">
    <location>
        <begin position="12"/>
        <end position="32"/>
    </location>
</feature>
<evidence type="ECO:0000256" key="3">
    <source>
        <dbReference type="ARBA" id="ARBA00022692"/>
    </source>
</evidence>